<dbReference type="Proteomes" id="UP001485043">
    <property type="component" value="Unassembled WGS sequence"/>
</dbReference>
<evidence type="ECO:0000313" key="2">
    <source>
        <dbReference type="Proteomes" id="UP001485043"/>
    </source>
</evidence>
<sequence>MVARAREPTVADLLNDCQKSPAAHSRSAKLLWELALQEPERCLEEVCSCLKHVLLIEEYQAQAERIIRFMGVFASQRTEGHEEDCDSFLDELLLQLLAAASVKDKAVRFRTCQILGSIMDNLHADADLSQEVAEKMEEAMLERLQDKVPGIRLQAARVLQRLAQPDEEDDPITAGLVQLLQQEKNKDIRRGVLSQLAVSQPSTQAMLARASDVSEEVEQNADIGDLVMTALLDNEIVTITADETLRLASPHAEALAPEAALYWGCACCWLHKRAQQMGHAAASGSGASARLDQAAASHSLEVLDSVLPETTESFVNYIRQHVDMGRDYTFAACQLLQIAATCLDLTDATGCQAVTELVSDLLRRPDIGQNQSLLLAATELARARYCREEKALKQLTARVESKPYQEIKGPPQP</sequence>
<dbReference type="GO" id="GO:0007076">
    <property type="term" value="P:mitotic chromosome condensation"/>
    <property type="evidence" value="ECO:0007669"/>
    <property type="project" value="InterPro"/>
</dbReference>
<evidence type="ECO:0000313" key="1">
    <source>
        <dbReference type="EMBL" id="KAK9849796.1"/>
    </source>
</evidence>
<proteinExistence type="predicted"/>
<dbReference type="AlphaFoldDB" id="A0AAW1SPS6"/>
<protein>
    <submittedName>
        <fullName evidence="1">Uncharacterized protein</fullName>
    </submittedName>
</protein>
<name>A0AAW1SPS6_9CHLO</name>
<dbReference type="PANTHER" id="PTHR14418:SF5">
    <property type="entry name" value="CONDENSIN COMPLEX SUBUNIT 3"/>
    <property type="match status" value="1"/>
</dbReference>
<dbReference type="GO" id="GO:0000793">
    <property type="term" value="C:condensed chromosome"/>
    <property type="evidence" value="ECO:0007669"/>
    <property type="project" value="TreeGrafter"/>
</dbReference>
<reference evidence="1 2" key="1">
    <citation type="journal article" date="2024" name="Nat. Commun.">
        <title>Phylogenomics reveals the evolutionary origins of lichenization in chlorophyte algae.</title>
        <authorList>
            <person name="Puginier C."/>
            <person name="Libourel C."/>
            <person name="Otte J."/>
            <person name="Skaloud P."/>
            <person name="Haon M."/>
            <person name="Grisel S."/>
            <person name="Petersen M."/>
            <person name="Berrin J.G."/>
            <person name="Delaux P.M."/>
            <person name="Dal Grande F."/>
            <person name="Keller J."/>
        </authorList>
    </citation>
    <scope>NUCLEOTIDE SEQUENCE [LARGE SCALE GENOMIC DNA]</scope>
    <source>
        <strain evidence="1 2">SAG 2523</strain>
    </source>
</reference>
<accession>A0AAW1SPS6</accession>
<dbReference type="GO" id="GO:0000796">
    <property type="term" value="C:condensin complex"/>
    <property type="evidence" value="ECO:0007669"/>
    <property type="project" value="InterPro"/>
</dbReference>
<dbReference type="InterPro" id="IPR016024">
    <property type="entry name" value="ARM-type_fold"/>
</dbReference>
<organism evidence="1 2">
    <name type="scientific">Apatococcus fuscideae</name>
    <dbReference type="NCBI Taxonomy" id="2026836"/>
    <lineage>
        <taxon>Eukaryota</taxon>
        <taxon>Viridiplantae</taxon>
        <taxon>Chlorophyta</taxon>
        <taxon>core chlorophytes</taxon>
        <taxon>Trebouxiophyceae</taxon>
        <taxon>Chlorellales</taxon>
        <taxon>Chlorellaceae</taxon>
        <taxon>Apatococcus</taxon>
    </lineage>
</organism>
<dbReference type="InterPro" id="IPR011989">
    <property type="entry name" value="ARM-like"/>
</dbReference>
<dbReference type="PANTHER" id="PTHR14418">
    <property type="entry name" value="CONDENSIN COMPLEX SUBUNIT 3-RELATED"/>
    <property type="match status" value="1"/>
</dbReference>
<dbReference type="SUPFAM" id="SSF48371">
    <property type="entry name" value="ARM repeat"/>
    <property type="match status" value="1"/>
</dbReference>
<comment type="caution">
    <text evidence="1">The sequence shown here is derived from an EMBL/GenBank/DDBJ whole genome shotgun (WGS) entry which is preliminary data.</text>
</comment>
<dbReference type="Gene3D" id="1.25.10.10">
    <property type="entry name" value="Leucine-rich Repeat Variant"/>
    <property type="match status" value="1"/>
</dbReference>
<keyword evidence="2" id="KW-1185">Reference proteome</keyword>
<gene>
    <name evidence="1" type="ORF">WJX84_000078</name>
</gene>
<dbReference type="InterPro" id="IPR027165">
    <property type="entry name" value="CND3"/>
</dbReference>
<dbReference type="EMBL" id="JALJOV010001319">
    <property type="protein sequence ID" value="KAK9849796.1"/>
    <property type="molecule type" value="Genomic_DNA"/>
</dbReference>